<evidence type="ECO:0008006" key="4">
    <source>
        <dbReference type="Google" id="ProtNLM"/>
    </source>
</evidence>
<evidence type="ECO:0000313" key="2">
    <source>
        <dbReference type="EMBL" id="MBK9718576.1"/>
    </source>
</evidence>
<protein>
    <recommendedName>
        <fullName evidence="4">Rod shape-determining protein MreD</fullName>
    </recommendedName>
</protein>
<feature type="transmembrane region" description="Helical" evidence="1">
    <location>
        <begin position="148"/>
        <end position="169"/>
    </location>
</feature>
<feature type="transmembrane region" description="Helical" evidence="1">
    <location>
        <begin position="113"/>
        <end position="136"/>
    </location>
</feature>
<feature type="transmembrane region" description="Helical" evidence="1">
    <location>
        <begin position="38"/>
        <end position="67"/>
    </location>
</feature>
<feature type="transmembrane region" description="Helical" evidence="1">
    <location>
        <begin position="6"/>
        <end position="26"/>
    </location>
</feature>
<keyword evidence="1" id="KW-0472">Membrane</keyword>
<keyword evidence="1" id="KW-1133">Transmembrane helix</keyword>
<reference evidence="2 3" key="1">
    <citation type="submission" date="2020-10" db="EMBL/GenBank/DDBJ databases">
        <title>Connecting structure to function with the recovery of over 1000 high-quality activated sludge metagenome-assembled genomes encoding full-length rRNA genes using long-read sequencing.</title>
        <authorList>
            <person name="Singleton C.M."/>
            <person name="Petriglieri F."/>
            <person name="Kristensen J.M."/>
            <person name="Kirkegaard R.H."/>
            <person name="Michaelsen T.Y."/>
            <person name="Andersen M.H."/>
            <person name="Karst S.M."/>
            <person name="Dueholm M.S."/>
            <person name="Nielsen P.H."/>
            <person name="Albertsen M."/>
        </authorList>
    </citation>
    <scope>NUCLEOTIDE SEQUENCE [LARGE SCALE GENOMIC DNA]</scope>
    <source>
        <strain evidence="2">Ribe_18-Q3-R11-54_BAT3C.373</strain>
    </source>
</reference>
<feature type="transmembrane region" description="Helical" evidence="1">
    <location>
        <begin position="73"/>
        <end position="92"/>
    </location>
</feature>
<organism evidence="2 3">
    <name type="scientific">Candidatus Defluviibacterium haderslevense</name>
    <dbReference type="NCBI Taxonomy" id="2981993"/>
    <lineage>
        <taxon>Bacteria</taxon>
        <taxon>Pseudomonadati</taxon>
        <taxon>Bacteroidota</taxon>
        <taxon>Saprospiria</taxon>
        <taxon>Saprospirales</taxon>
        <taxon>Saprospiraceae</taxon>
        <taxon>Candidatus Defluviibacterium</taxon>
    </lineage>
</organism>
<gene>
    <name evidence="2" type="ORF">IPO85_13895</name>
</gene>
<sequence length="173" mass="19801">MNSIWVVHIIRFILLLAFQVLILKGINLSESQIQYVTIIVYPVAVLLLPIALPQFFILVIAFCSGIFVDLFYGTIGVHASACLWMASVRPIVLKYLEPKSGYSVDQNPNSYNLGIFWFLQYASLLMGVYIFCYFILEVFTFVYFGEILIKTLLSFVVSIFIIFIMQILINSKN</sequence>
<comment type="caution">
    <text evidence="2">The sequence shown here is derived from an EMBL/GenBank/DDBJ whole genome shotgun (WGS) entry which is preliminary data.</text>
</comment>
<dbReference type="EMBL" id="JADKFW010000010">
    <property type="protein sequence ID" value="MBK9718576.1"/>
    <property type="molecule type" value="Genomic_DNA"/>
</dbReference>
<accession>A0A9D7SAU5</accession>
<name>A0A9D7SAU5_9BACT</name>
<evidence type="ECO:0000256" key="1">
    <source>
        <dbReference type="SAM" id="Phobius"/>
    </source>
</evidence>
<proteinExistence type="predicted"/>
<keyword evidence="1" id="KW-0812">Transmembrane</keyword>
<evidence type="ECO:0000313" key="3">
    <source>
        <dbReference type="Proteomes" id="UP000808349"/>
    </source>
</evidence>
<dbReference type="Proteomes" id="UP000808349">
    <property type="component" value="Unassembled WGS sequence"/>
</dbReference>
<dbReference type="AlphaFoldDB" id="A0A9D7SAU5"/>